<keyword evidence="2" id="KW-1185">Reference proteome</keyword>
<evidence type="ECO:0000313" key="2">
    <source>
        <dbReference type="Proteomes" id="UP000308600"/>
    </source>
</evidence>
<dbReference type="Proteomes" id="UP000308600">
    <property type="component" value="Unassembled WGS sequence"/>
</dbReference>
<gene>
    <name evidence="1" type="ORF">BDN72DRAFT_865950</name>
</gene>
<accession>A0ACD2ZYK7</accession>
<protein>
    <submittedName>
        <fullName evidence="1">Uncharacterized protein</fullName>
    </submittedName>
</protein>
<dbReference type="EMBL" id="ML209377">
    <property type="protein sequence ID" value="TFK58422.1"/>
    <property type="molecule type" value="Genomic_DNA"/>
</dbReference>
<name>A0ACD2ZYK7_9AGAR</name>
<sequence length="213" mass="22901">MVKRNRAAKLSKRTSSLRISKGKRPIAPSTRSLRSATKGKTRAPDKVVTVIDDDDAGTEYLSTSEHTTALDDDDDDAIMEYPSTSEYANIHDDDDGDGDDGDDGASVASSLPSGQIFLSDVVFNLDSPFLSDHASGSSHKAMTAASSSSSLSVTTASTTSINSISTGTPAPLVDARRLSRCQAQKAKLQVEVDTLRHALYVITYPQRLRRMYL</sequence>
<organism evidence="1 2">
    <name type="scientific">Pluteus cervinus</name>
    <dbReference type="NCBI Taxonomy" id="181527"/>
    <lineage>
        <taxon>Eukaryota</taxon>
        <taxon>Fungi</taxon>
        <taxon>Dikarya</taxon>
        <taxon>Basidiomycota</taxon>
        <taxon>Agaricomycotina</taxon>
        <taxon>Agaricomycetes</taxon>
        <taxon>Agaricomycetidae</taxon>
        <taxon>Agaricales</taxon>
        <taxon>Pluteineae</taxon>
        <taxon>Pluteaceae</taxon>
        <taxon>Pluteus</taxon>
    </lineage>
</organism>
<reference evidence="1 2" key="1">
    <citation type="journal article" date="2019" name="Nat. Ecol. Evol.">
        <title>Megaphylogeny resolves global patterns of mushroom evolution.</title>
        <authorList>
            <person name="Varga T."/>
            <person name="Krizsan K."/>
            <person name="Foldi C."/>
            <person name="Dima B."/>
            <person name="Sanchez-Garcia M."/>
            <person name="Sanchez-Ramirez S."/>
            <person name="Szollosi G.J."/>
            <person name="Szarkandi J.G."/>
            <person name="Papp V."/>
            <person name="Albert L."/>
            <person name="Andreopoulos W."/>
            <person name="Angelini C."/>
            <person name="Antonin V."/>
            <person name="Barry K.W."/>
            <person name="Bougher N.L."/>
            <person name="Buchanan P."/>
            <person name="Buyck B."/>
            <person name="Bense V."/>
            <person name="Catcheside P."/>
            <person name="Chovatia M."/>
            <person name="Cooper J."/>
            <person name="Damon W."/>
            <person name="Desjardin D."/>
            <person name="Finy P."/>
            <person name="Geml J."/>
            <person name="Haridas S."/>
            <person name="Hughes K."/>
            <person name="Justo A."/>
            <person name="Karasinski D."/>
            <person name="Kautmanova I."/>
            <person name="Kiss B."/>
            <person name="Kocsube S."/>
            <person name="Kotiranta H."/>
            <person name="LaButti K.M."/>
            <person name="Lechner B.E."/>
            <person name="Liimatainen K."/>
            <person name="Lipzen A."/>
            <person name="Lukacs Z."/>
            <person name="Mihaltcheva S."/>
            <person name="Morgado L.N."/>
            <person name="Niskanen T."/>
            <person name="Noordeloos M.E."/>
            <person name="Ohm R.A."/>
            <person name="Ortiz-Santana B."/>
            <person name="Ovrebo C."/>
            <person name="Racz N."/>
            <person name="Riley R."/>
            <person name="Savchenko A."/>
            <person name="Shiryaev A."/>
            <person name="Soop K."/>
            <person name="Spirin V."/>
            <person name="Szebenyi C."/>
            <person name="Tomsovsky M."/>
            <person name="Tulloss R.E."/>
            <person name="Uehling J."/>
            <person name="Grigoriev I.V."/>
            <person name="Vagvolgyi C."/>
            <person name="Papp T."/>
            <person name="Martin F.M."/>
            <person name="Miettinen O."/>
            <person name="Hibbett D.S."/>
            <person name="Nagy L.G."/>
        </authorList>
    </citation>
    <scope>NUCLEOTIDE SEQUENCE [LARGE SCALE GENOMIC DNA]</scope>
    <source>
        <strain evidence="1 2">NL-1719</strain>
    </source>
</reference>
<evidence type="ECO:0000313" key="1">
    <source>
        <dbReference type="EMBL" id="TFK58422.1"/>
    </source>
</evidence>
<proteinExistence type="predicted"/>